<dbReference type="GO" id="GO:0004601">
    <property type="term" value="F:peroxidase activity"/>
    <property type="evidence" value="ECO:0007669"/>
    <property type="project" value="UniProtKB-KW"/>
</dbReference>
<evidence type="ECO:0000313" key="6">
    <source>
        <dbReference type="EMBL" id="SFS21377.1"/>
    </source>
</evidence>
<gene>
    <name evidence="6" type="ORF">SAMN05421771_4168</name>
</gene>
<evidence type="ECO:0000256" key="3">
    <source>
        <dbReference type="ARBA" id="ARBA00023002"/>
    </source>
</evidence>
<dbReference type="PRINTS" id="PR01011">
    <property type="entry name" value="GLUTPROXDASE"/>
</dbReference>
<dbReference type="Pfam" id="PF00255">
    <property type="entry name" value="GSHPx"/>
    <property type="match status" value="1"/>
</dbReference>
<keyword evidence="2 5" id="KW-0575">Peroxidase</keyword>
<proteinExistence type="inferred from homology"/>
<evidence type="ECO:0000256" key="2">
    <source>
        <dbReference type="ARBA" id="ARBA00022559"/>
    </source>
</evidence>
<dbReference type="InterPro" id="IPR036249">
    <property type="entry name" value="Thioredoxin-like_sf"/>
</dbReference>
<dbReference type="PROSITE" id="PS51355">
    <property type="entry name" value="GLUTATHIONE_PEROXID_3"/>
    <property type="match status" value="1"/>
</dbReference>
<dbReference type="Gene3D" id="3.40.30.10">
    <property type="entry name" value="Glutaredoxin"/>
    <property type="match status" value="1"/>
</dbReference>
<keyword evidence="3 5" id="KW-0560">Oxidoreductase</keyword>
<name>A0A1I6N0G2_9BACT</name>
<comment type="similarity">
    <text evidence="1 5">Belongs to the glutathione peroxidase family.</text>
</comment>
<dbReference type="PANTHER" id="PTHR11592">
    <property type="entry name" value="GLUTATHIONE PEROXIDASE"/>
    <property type="match status" value="1"/>
</dbReference>
<dbReference type="PROSITE" id="PS00460">
    <property type="entry name" value="GLUTATHIONE_PEROXID_1"/>
    <property type="match status" value="1"/>
</dbReference>
<evidence type="ECO:0000256" key="1">
    <source>
        <dbReference type="ARBA" id="ARBA00006926"/>
    </source>
</evidence>
<accession>A0A1I6N0G2</accession>
<dbReference type="GO" id="GO:0034599">
    <property type="term" value="P:cellular response to oxidative stress"/>
    <property type="evidence" value="ECO:0007669"/>
    <property type="project" value="TreeGrafter"/>
</dbReference>
<dbReference type="STRING" id="474950.SAMN05421771_4168"/>
<sequence>MSASALYELPVHTISGEGTTLAEYRGKVLLIVNVASKCGLTPQYDALEKLYSRFKDSGFVVLGFPANDFAEQEPGSNEEIASFCRMTFAVDFPMFSKIVVTGPEKDPLYATLTAAKPEAYTPNPGAMRENLKGYLNPKGLDTTEAPEVLWNFEKFLVDREGKVVARFSPEVTPDDPAVVAAIEAAL</sequence>
<evidence type="ECO:0000256" key="5">
    <source>
        <dbReference type="RuleBase" id="RU000499"/>
    </source>
</evidence>
<feature type="active site" evidence="4">
    <location>
        <position position="38"/>
    </location>
</feature>
<organism evidence="6 7">
    <name type="scientific">Granulicella pectinivorans</name>
    <dbReference type="NCBI Taxonomy" id="474950"/>
    <lineage>
        <taxon>Bacteria</taxon>
        <taxon>Pseudomonadati</taxon>
        <taxon>Acidobacteriota</taxon>
        <taxon>Terriglobia</taxon>
        <taxon>Terriglobales</taxon>
        <taxon>Acidobacteriaceae</taxon>
        <taxon>Granulicella</taxon>
    </lineage>
</organism>
<dbReference type="OrthoDB" id="9789406at2"/>
<keyword evidence="7" id="KW-1185">Reference proteome</keyword>
<evidence type="ECO:0000313" key="7">
    <source>
        <dbReference type="Proteomes" id="UP000199024"/>
    </source>
</evidence>
<dbReference type="PIRSF" id="PIRSF000303">
    <property type="entry name" value="Glutathion_perox"/>
    <property type="match status" value="1"/>
</dbReference>
<dbReference type="Proteomes" id="UP000199024">
    <property type="component" value="Unassembled WGS sequence"/>
</dbReference>
<dbReference type="SUPFAM" id="SSF52833">
    <property type="entry name" value="Thioredoxin-like"/>
    <property type="match status" value="1"/>
</dbReference>
<dbReference type="PANTHER" id="PTHR11592:SF40">
    <property type="entry name" value="THIOREDOXIN_GLUTATHIONE PEROXIDASE BTUE"/>
    <property type="match status" value="1"/>
</dbReference>
<dbReference type="AlphaFoldDB" id="A0A1I6N0G2"/>
<dbReference type="EMBL" id="FOZL01000002">
    <property type="protein sequence ID" value="SFS21377.1"/>
    <property type="molecule type" value="Genomic_DNA"/>
</dbReference>
<evidence type="ECO:0000256" key="4">
    <source>
        <dbReference type="PIRSR" id="PIRSR000303-1"/>
    </source>
</evidence>
<protein>
    <recommendedName>
        <fullName evidence="5">Glutathione peroxidase</fullName>
    </recommendedName>
</protein>
<dbReference type="InterPro" id="IPR000889">
    <property type="entry name" value="Glutathione_peroxidase"/>
</dbReference>
<dbReference type="CDD" id="cd00340">
    <property type="entry name" value="GSH_Peroxidase"/>
    <property type="match status" value="1"/>
</dbReference>
<dbReference type="FunFam" id="3.40.30.10:FF:000010">
    <property type="entry name" value="Glutathione peroxidase"/>
    <property type="match status" value="1"/>
</dbReference>
<dbReference type="InterPro" id="IPR029759">
    <property type="entry name" value="GPX_AS"/>
</dbReference>
<dbReference type="RefSeq" id="WP_089843446.1">
    <property type="nucleotide sequence ID" value="NZ_FOZL01000002.1"/>
</dbReference>
<reference evidence="6 7" key="1">
    <citation type="submission" date="2016-10" db="EMBL/GenBank/DDBJ databases">
        <authorList>
            <person name="de Groot N.N."/>
        </authorList>
    </citation>
    <scope>NUCLEOTIDE SEQUENCE [LARGE SCALE GENOMIC DNA]</scope>
    <source>
        <strain evidence="6 7">DSM 21001</strain>
    </source>
</reference>